<dbReference type="Proteomes" id="UP000243342">
    <property type="component" value="Unassembled WGS sequence"/>
</dbReference>
<comment type="caution">
    <text evidence="2">The sequence shown here is derived from an EMBL/GenBank/DDBJ whole genome shotgun (WGS) entry which is preliminary data.</text>
</comment>
<dbReference type="InterPro" id="IPR017853">
    <property type="entry name" value="GH"/>
</dbReference>
<proteinExistence type="predicted"/>
<feature type="region of interest" description="Disordered" evidence="1">
    <location>
        <begin position="390"/>
        <end position="439"/>
    </location>
</feature>
<dbReference type="Gene3D" id="3.20.20.80">
    <property type="entry name" value="Glycosidases"/>
    <property type="match status" value="1"/>
</dbReference>
<evidence type="ECO:0008006" key="4">
    <source>
        <dbReference type="Google" id="ProtNLM"/>
    </source>
</evidence>
<organism evidence="2 3">
    <name type="scientific">Mangrovactinospora gilvigrisea</name>
    <dbReference type="NCBI Taxonomy" id="1428644"/>
    <lineage>
        <taxon>Bacteria</taxon>
        <taxon>Bacillati</taxon>
        <taxon>Actinomycetota</taxon>
        <taxon>Actinomycetes</taxon>
        <taxon>Kitasatosporales</taxon>
        <taxon>Streptomycetaceae</taxon>
        <taxon>Mangrovactinospora</taxon>
    </lineage>
</organism>
<dbReference type="CDD" id="cd19608">
    <property type="entry name" value="GH113_mannanase-like"/>
    <property type="match status" value="1"/>
</dbReference>
<reference evidence="2 3" key="1">
    <citation type="submission" date="2016-10" db="EMBL/GenBank/DDBJ databases">
        <title>Genome sequence of Streptomyces gilvigriseus MUSC 26.</title>
        <authorList>
            <person name="Lee L.-H."/>
            <person name="Ser H.-L."/>
        </authorList>
    </citation>
    <scope>NUCLEOTIDE SEQUENCE [LARGE SCALE GENOMIC DNA]</scope>
    <source>
        <strain evidence="2 3">MUSC 26</strain>
    </source>
</reference>
<evidence type="ECO:0000313" key="2">
    <source>
        <dbReference type="EMBL" id="OIV36554.1"/>
    </source>
</evidence>
<dbReference type="Pfam" id="PF22612">
    <property type="entry name" value="GH113"/>
    <property type="match status" value="1"/>
</dbReference>
<protein>
    <recommendedName>
        <fullName evidence="4">Glycoside hydrolase family 5 domain-containing protein</fullName>
    </recommendedName>
</protein>
<dbReference type="STRING" id="1428644.BIV57_15465"/>
<gene>
    <name evidence="2" type="ORF">BIV57_15465</name>
</gene>
<dbReference type="SUPFAM" id="SSF51445">
    <property type="entry name" value="(Trans)glycosidases"/>
    <property type="match status" value="1"/>
</dbReference>
<dbReference type="AlphaFoldDB" id="A0A1J7CA80"/>
<feature type="compositionally biased region" description="Low complexity" evidence="1">
    <location>
        <begin position="423"/>
        <end position="433"/>
    </location>
</feature>
<dbReference type="RefSeq" id="WP_071657452.1">
    <property type="nucleotide sequence ID" value="NZ_MLCF01000085.1"/>
</dbReference>
<keyword evidence="3" id="KW-1185">Reference proteome</keyword>
<evidence type="ECO:0000313" key="3">
    <source>
        <dbReference type="Proteomes" id="UP000243342"/>
    </source>
</evidence>
<accession>A0A1J7CA80</accession>
<dbReference type="OrthoDB" id="9773531at2"/>
<feature type="compositionally biased region" description="Pro residues" evidence="1">
    <location>
        <begin position="396"/>
        <end position="422"/>
    </location>
</feature>
<dbReference type="InterPro" id="IPR055151">
    <property type="entry name" value="GH113"/>
</dbReference>
<name>A0A1J7CA80_9ACTN</name>
<sequence length="439" mass="48725">MKRLLLVPLVLLLIIVGVPLAFGNDPLASVLPNRIAEKKAAAAAALEARDPSAAPIKVTKPPAKAPERWKPGEPQWGVHIYWAAQRGETDEIVRARARRLFRYIIGLGANSVAVSFPFYSVDGRFGDTVGTRSTRTPSLKHLEIMIDEARRSRLRVTLRPLMDEKNLGQGNWRGNIQPSDRDAWFASYKKLLGPYLDMAQSNGVQTFVIGTELNSLEGNRNWKPLIAWARTHFRREMAYAANWDNFVYSKMSAPVGEVNRLGVDAYFPLKNLGDDATVQQIADGWETWLRKEKGRNGDLSRILLYEAGIVAQHNAYHAPGDFYTRRFYDEMVQAKWYAGVCRAVKAENLAGVYWWGIEFRSDPSAVVPRQDTRFGIINRKHTEAAIRSCFGAPTPTATPRPTPSPTASPSVKPSPSPTPSATPAPSMSITPTAVSKGFP</sequence>
<dbReference type="EMBL" id="MLCF01000085">
    <property type="protein sequence ID" value="OIV36554.1"/>
    <property type="molecule type" value="Genomic_DNA"/>
</dbReference>
<evidence type="ECO:0000256" key="1">
    <source>
        <dbReference type="SAM" id="MobiDB-lite"/>
    </source>
</evidence>